<evidence type="ECO:0000313" key="2">
    <source>
        <dbReference type="EMBL" id="KFD62608.1"/>
    </source>
</evidence>
<evidence type="ECO:0000313" key="1">
    <source>
        <dbReference type="EMBL" id="KFD53611.1"/>
    </source>
</evidence>
<evidence type="ECO:0000313" key="3">
    <source>
        <dbReference type="Proteomes" id="UP000030764"/>
    </source>
</evidence>
<dbReference type="EMBL" id="KL363215">
    <property type="protein sequence ID" value="KFD53611.1"/>
    <property type="molecule type" value="Genomic_DNA"/>
</dbReference>
<dbReference type="Proteomes" id="UP000030758">
    <property type="component" value="Unassembled WGS sequence"/>
</dbReference>
<proteinExistence type="predicted"/>
<name>A0A085M8R5_9BILA</name>
<protein>
    <submittedName>
        <fullName evidence="1">Uncharacterized protein</fullName>
    </submittedName>
</protein>
<organism evidence="1 3">
    <name type="scientific">Trichuris suis</name>
    <name type="common">pig whipworm</name>
    <dbReference type="NCBI Taxonomy" id="68888"/>
    <lineage>
        <taxon>Eukaryota</taxon>
        <taxon>Metazoa</taxon>
        <taxon>Ecdysozoa</taxon>
        <taxon>Nematoda</taxon>
        <taxon>Enoplea</taxon>
        <taxon>Dorylaimia</taxon>
        <taxon>Trichinellida</taxon>
        <taxon>Trichuridae</taxon>
        <taxon>Trichuris</taxon>
    </lineage>
</organism>
<sequence>MATKKRLASLKAETYLAEIEREREDAKKRSPIRADKESNDQTCLLESYVKLAASRQKVCTTAAAGSRKRQHFRD</sequence>
<gene>
    <name evidence="1" type="ORF">M513_05527</name>
    <name evidence="2" type="ORF">M514_05527</name>
</gene>
<keyword evidence="3" id="KW-1185">Reference proteome</keyword>
<dbReference type="EMBL" id="KL367591">
    <property type="protein sequence ID" value="KFD62608.1"/>
    <property type="molecule type" value="Genomic_DNA"/>
</dbReference>
<dbReference type="AlphaFoldDB" id="A0A085M8R5"/>
<dbReference type="Proteomes" id="UP000030764">
    <property type="component" value="Unassembled WGS sequence"/>
</dbReference>
<accession>A0A085M8R5</accession>
<reference evidence="1 3" key="1">
    <citation type="journal article" date="2014" name="Nat. Genet.">
        <title>Genome and transcriptome of the porcine whipworm Trichuris suis.</title>
        <authorList>
            <person name="Jex A.R."/>
            <person name="Nejsum P."/>
            <person name="Schwarz E.M."/>
            <person name="Hu L."/>
            <person name="Young N.D."/>
            <person name="Hall R.S."/>
            <person name="Korhonen P.K."/>
            <person name="Liao S."/>
            <person name="Thamsborg S."/>
            <person name="Xia J."/>
            <person name="Xu P."/>
            <person name="Wang S."/>
            <person name="Scheerlinck J.P."/>
            <person name="Hofmann A."/>
            <person name="Sternberg P.W."/>
            <person name="Wang J."/>
            <person name="Gasser R.B."/>
        </authorList>
    </citation>
    <scope>NUCLEOTIDE SEQUENCE [LARGE SCALE GENOMIC DNA]</scope>
    <source>
        <strain evidence="2">DCEP-RM93F</strain>
        <strain evidence="1">DCEP-RM93M</strain>
    </source>
</reference>